<evidence type="ECO:0000313" key="10">
    <source>
        <dbReference type="Proteomes" id="UP001408789"/>
    </source>
</evidence>
<evidence type="ECO:0000259" key="8">
    <source>
        <dbReference type="PROSITE" id="PS51775"/>
    </source>
</evidence>
<keyword evidence="10" id="KW-1185">Reference proteome</keyword>
<sequence length="608" mass="69038">MASSRRSLKKFVAEEMGEFPHFLIWAILEWILIASLYIDGFVAFISSTFAKIFELEPPCVLCTRVDHALVGKDPNTYYNESICECHKRDISSLAYCHVHRKLSDIQHMCEGCLLSFTTEKESGRKIVLKLVDDRNNSNESVLDVKRCSCCGEPLKTRAPSKDYSISFSNVRASVIAPSSSPRVISSPRAITCFTPTWKTEDSRYTELKFICDSELDMPEYDFGFCTYAKKIIEDMKSGTMSLLTGSSEENEEACKTPNLLKSNKFFGIPLTDATEVSPTVAVRAPKKGSLEQSDSLSETNDETSGDGDSSLKQLKKQAHLDRKALQLLSTELEEERSAAAVAANNAMAMITRLQAEKASVQMEALQYQRMMEEQAEYDQEAIQILQDVLAKRDEYVRIMESELESYREKYGDIRKVDIDECECECEVEADEFYQEWRSQSSSSFGEKSDPMTLFENVYEEPMSPFENEPVSLSPQDFEDSRDHEEDSQSHSGRSIKNGRGTYEEPLLDFENEKYQLYSMLKDLENHIESSSLEDEDEDKHAVQESRATLNREVSLIKERLRALEADSGFLKHTAMTLQKGEKGAELLTEIAQHLRKLCHSEDINITPT</sequence>
<name>A0AAP0D2D3_9ASTR</name>
<evidence type="ECO:0000313" key="9">
    <source>
        <dbReference type="EMBL" id="KAK9066516.1"/>
    </source>
</evidence>
<gene>
    <name evidence="9" type="ORF">SSX86_013839</name>
</gene>
<dbReference type="AlphaFoldDB" id="A0AAP0D2D3"/>
<evidence type="ECO:0000256" key="5">
    <source>
        <dbReference type="SAM" id="Coils"/>
    </source>
</evidence>
<dbReference type="PANTHER" id="PTHR31448">
    <property type="entry name" value="MYOSIN-BINDING PROTEIN 2"/>
    <property type="match status" value="1"/>
</dbReference>
<proteinExistence type="predicted"/>
<dbReference type="GO" id="GO:0080115">
    <property type="term" value="F:myosin XI tail binding"/>
    <property type="evidence" value="ECO:0007669"/>
    <property type="project" value="UniProtKB-ARBA"/>
</dbReference>
<evidence type="ECO:0000256" key="1">
    <source>
        <dbReference type="ARBA" id="ARBA00004167"/>
    </source>
</evidence>
<accession>A0AAP0D2D3</accession>
<evidence type="ECO:0000256" key="7">
    <source>
        <dbReference type="SAM" id="Phobius"/>
    </source>
</evidence>
<keyword evidence="4 7" id="KW-0472">Membrane</keyword>
<dbReference type="EMBL" id="JBCNJP010000015">
    <property type="protein sequence ID" value="KAK9066516.1"/>
    <property type="molecule type" value="Genomic_DNA"/>
</dbReference>
<feature type="region of interest" description="Disordered" evidence="6">
    <location>
        <begin position="463"/>
        <end position="502"/>
    </location>
</feature>
<evidence type="ECO:0000256" key="3">
    <source>
        <dbReference type="ARBA" id="ARBA00022989"/>
    </source>
</evidence>
<protein>
    <recommendedName>
        <fullName evidence="8">GTD-binding domain-containing protein</fullName>
    </recommendedName>
</protein>
<dbReference type="Proteomes" id="UP001408789">
    <property type="component" value="Unassembled WGS sequence"/>
</dbReference>
<dbReference type="InterPro" id="IPR039306">
    <property type="entry name" value="MYOB"/>
</dbReference>
<reference evidence="9 10" key="1">
    <citation type="submission" date="2024-04" db="EMBL/GenBank/DDBJ databases">
        <title>The reference genome of an endangered Asteraceae, Deinandra increscens subsp. villosa, native to the Central Coast of California.</title>
        <authorList>
            <person name="Guilliams M."/>
            <person name="Hasenstab-Lehman K."/>
            <person name="Meyer R."/>
            <person name="Mcevoy S."/>
        </authorList>
    </citation>
    <scope>NUCLEOTIDE SEQUENCE [LARGE SCALE GENOMIC DNA]</scope>
    <source>
        <tissue evidence="9">Leaf</tissue>
    </source>
</reference>
<feature type="compositionally biased region" description="Basic and acidic residues" evidence="6">
    <location>
        <begin position="478"/>
        <end position="488"/>
    </location>
</feature>
<comment type="caution">
    <text evidence="9">The sequence shown here is derived from an EMBL/GenBank/DDBJ whole genome shotgun (WGS) entry which is preliminary data.</text>
</comment>
<feature type="transmembrane region" description="Helical" evidence="7">
    <location>
        <begin position="21"/>
        <end position="45"/>
    </location>
</feature>
<dbReference type="PROSITE" id="PS51775">
    <property type="entry name" value="GTD_BINDING"/>
    <property type="match status" value="1"/>
</dbReference>
<evidence type="ECO:0000256" key="4">
    <source>
        <dbReference type="ARBA" id="ARBA00023136"/>
    </source>
</evidence>
<dbReference type="GO" id="GO:0016020">
    <property type="term" value="C:membrane"/>
    <property type="evidence" value="ECO:0007669"/>
    <property type="project" value="UniProtKB-SubCell"/>
</dbReference>
<evidence type="ECO:0000256" key="6">
    <source>
        <dbReference type="SAM" id="MobiDB-lite"/>
    </source>
</evidence>
<keyword evidence="5" id="KW-0175">Coiled coil</keyword>
<feature type="coiled-coil region" evidence="5">
    <location>
        <begin position="532"/>
        <end position="566"/>
    </location>
</feature>
<feature type="region of interest" description="Disordered" evidence="6">
    <location>
        <begin position="282"/>
        <end position="312"/>
    </location>
</feature>
<keyword evidence="2 7" id="KW-0812">Transmembrane</keyword>
<dbReference type="Pfam" id="PF04576">
    <property type="entry name" value="Zein-binding"/>
    <property type="match status" value="1"/>
</dbReference>
<dbReference type="PANTHER" id="PTHR31448:SF9">
    <property type="entry name" value="MYOSIN-BINDING PROTEIN 6-RELATED"/>
    <property type="match status" value="1"/>
</dbReference>
<keyword evidence="3 7" id="KW-1133">Transmembrane helix</keyword>
<comment type="subcellular location">
    <subcellularLocation>
        <location evidence="1">Membrane</location>
        <topology evidence="1">Single-pass membrane protein</topology>
    </subcellularLocation>
</comment>
<feature type="domain" description="GTD-binding" evidence="8">
    <location>
        <begin position="309"/>
        <end position="407"/>
    </location>
</feature>
<organism evidence="9 10">
    <name type="scientific">Deinandra increscens subsp. villosa</name>
    <dbReference type="NCBI Taxonomy" id="3103831"/>
    <lineage>
        <taxon>Eukaryota</taxon>
        <taxon>Viridiplantae</taxon>
        <taxon>Streptophyta</taxon>
        <taxon>Embryophyta</taxon>
        <taxon>Tracheophyta</taxon>
        <taxon>Spermatophyta</taxon>
        <taxon>Magnoliopsida</taxon>
        <taxon>eudicotyledons</taxon>
        <taxon>Gunneridae</taxon>
        <taxon>Pentapetalae</taxon>
        <taxon>asterids</taxon>
        <taxon>campanulids</taxon>
        <taxon>Asterales</taxon>
        <taxon>Asteraceae</taxon>
        <taxon>Asteroideae</taxon>
        <taxon>Heliantheae alliance</taxon>
        <taxon>Madieae</taxon>
        <taxon>Madiinae</taxon>
        <taxon>Deinandra</taxon>
    </lineage>
</organism>
<dbReference type="InterPro" id="IPR007656">
    <property type="entry name" value="GTD-bd"/>
</dbReference>
<evidence type="ECO:0000256" key="2">
    <source>
        <dbReference type="ARBA" id="ARBA00022692"/>
    </source>
</evidence>